<dbReference type="PATRIC" id="fig|246787.4.peg.4380"/>
<evidence type="ECO:0000313" key="2">
    <source>
        <dbReference type="Proteomes" id="UP000061809"/>
    </source>
</evidence>
<name>A0A0P0GVT1_9BACE</name>
<protein>
    <submittedName>
        <fullName evidence="1">Uncharacterized protein</fullName>
    </submittedName>
</protein>
<organism evidence="1 2">
    <name type="scientific">Bacteroides cellulosilyticus</name>
    <dbReference type="NCBI Taxonomy" id="246787"/>
    <lineage>
        <taxon>Bacteria</taxon>
        <taxon>Pseudomonadati</taxon>
        <taxon>Bacteroidota</taxon>
        <taxon>Bacteroidia</taxon>
        <taxon>Bacteroidales</taxon>
        <taxon>Bacteroidaceae</taxon>
        <taxon>Bacteroides</taxon>
    </lineage>
</organism>
<reference evidence="1 2" key="1">
    <citation type="journal article" date="2015" name="Science">
        <title>Genetic determinants of in vivo fitness and diet responsiveness in multiple human gut Bacteroides.</title>
        <authorList>
            <person name="Wu M."/>
            <person name="McNulty N.P."/>
            <person name="Rodionov D.A."/>
            <person name="Khoroshkin M.S."/>
            <person name="Griffin N.W."/>
            <person name="Cheng J."/>
            <person name="Latreille P."/>
            <person name="Kerstetter R.A."/>
            <person name="Terrapon N."/>
            <person name="Henrissat B."/>
            <person name="Osterman A.L."/>
            <person name="Gordon J.I."/>
        </authorList>
    </citation>
    <scope>NUCLEOTIDE SEQUENCE [LARGE SCALE GENOMIC DNA]</scope>
    <source>
        <strain evidence="1 2">WH2</strain>
    </source>
</reference>
<dbReference type="EMBL" id="CP012801">
    <property type="protein sequence ID" value="ALJ61455.1"/>
    <property type="molecule type" value="Genomic_DNA"/>
</dbReference>
<dbReference type="AlphaFoldDB" id="A0A0P0GVT1"/>
<proteinExistence type="predicted"/>
<evidence type="ECO:0000313" key="1">
    <source>
        <dbReference type="EMBL" id="ALJ61455.1"/>
    </source>
</evidence>
<dbReference type="Proteomes" id="UP000061809">
    <property type="component" value="Chromosome"/>
</dbReference>
<sequence length="38" mass="4630">MAYTEPFLYFVEYIFGKYAAKLYLCSQIQDNDETFMYI</sequence>
<dbReference type="KEGG" id="bcel:BcellWH2_04238"/>
<gene>
    <name evidence="1" type="ORF">BcellWH2_04238</name>
</gene>
<accession>A0A0P0GVT1</accession>